<dbReference type="AlphaFoldDB" id="H0EB63"/>
<dbReference type="GO" id="GO:0103068">
    <property type="term" value="F:leukotriene C4 gamma-glutamyl transferase activity"/>
    <property type="evidence" value="ECO:0007669"/>
    <property type="project" value="UniProtKB-EC"/>
</dbReference>
<accession>H0EB63</accession>
<keyword evidence="5" id="KW-0012">Acyltransferase</keyword>
<dbReference type="EMBL" id="AGUD01000304">
    <property type="protein sequence ID" value="EHN09080.1"/>
    <property type="molecule type" value="Genomic_DNA"/>
</dbReference>
<dbReference type="GO" id="GO:0016787">
    <property type="term" value="F:hydrolase activity"/>
    <property type="evidence" value="ECO:0007669"/>
    <property type="project" value="UniProtKB-KW"/>
</dbReference>
<dbReference type="PATRIC" id="fig|1097667.3.peg.4057"/>
<evidence type="ECO:0000256" key="1">
    <source>
        <dbReference type="ARBA" id="ARBA00009381"/>
    </source>
</evidence>
<dbReference type="Pfam" id="PF01019">
    <property type="entry name" value="G_glu_transpept"/>
    <property type="match status" value="2"/>
</dbReference>
<protein>
    <submittedName>
        <fullName evidence="5">Gamma-glutamyltranspeptidase</fullName>
        <ecNumber evidence="5">2.3.2.2</ecNumber>
    </submittedName>
</protein>
<keyword evidence="4" id="KW-0865">Zymogen</keyword>
<dbReference type="PRINTS" id="PR01210">
    <property type="entry name" value="GGTRANSPTASE"/>
</dbReference>
<evidence type="ECO:0000256" key="4">
    <source>
        <dbReference type="ARBA" id="ARBA00023145"/>
    </source>
</evidence>
<dbReference type="InterPro" id="IPR043138">
    <property type="entry name" value="GGT_lsub"/>
</dbReference>
<evidence type="ECO:0000313" key="6">
    <source>
        <dbReference type="Proteomes" id="UP000005143"/>
    </source>
</evidence>
<dbReference type="InterPro" id="IPR043137">
    <property type="entry name" value="GGT_ssub_C"/>
</dbReference>
<dbReference type="OrthoDB" id="9781342at2"/>
<name>H0EB63_9ACTN</name>
<keyword evidence="3" id="KW-0378">Hydrolase</keyword>
<sequence length="502" mass="50865">MPSSRGIVAAGHPRTAEVGAQVLREGGSAADAAVAAVLASWVCEPLLTGPAAGGHLLAVPPGGSPVAIDAFCAVPGAGAGGAAPAELQAVQVDFGGAHQVFHVGAASVGAFGLIDGLVRLHERFGRVALEELAAPAARMAHDGVALNRQQAYVASILEGILRSTPESQVLWAPDGPLLAEGDRFRCPELGETIARLGRDGADPLRDGDLAAACVGWCREHGGSLTAADQAGYRAVEREPLRVAYRDRTVLTTPPPSAGGLLLALALGRLDARPAAALDAGALVAAMAAAEDERTVAFVDGLAEPGFADRMLALRLGSTTHLSVIDADGLSCAITCTNGEGSGLVVPGTGIHLNNVMGEEDLNPQLSGRADGPAPFPPGRRLPSMMAPSGVLGPAGLEAILGSAGSMRIRSALLQVIAGLVDHGRSPVVAVQAPRVHLEEGVVYLEPGVAVGPGHGWAGGRPVVEFREPNLFFGGVQIACRDPRDGRLSAAADPRRGGAVAVA</sequence>
<dbReference type="Gene3D" id="3.60.20.40">
    <property type="match status" value="1"/>
</dbReference>
<keyword evidence="2 5" id="KW-0808">Transferase</keyword>
<dbReference type="InterPro" id="IPR051792">
    <property type="entry name" value="GGT_bact"/>
</dbReference>
<dbReference type="EC" id="2.3.2.2" evidence="5"/>
<dbReference type="Proteomes" id="UP000005143">
    <property type="component" value="Unassembled WGS sequence"/>
</dbReference>
<dbReference type="Gene3D" id="1.10.246.130">
    <property type="match status" value="1"/>
</dbReference>
<dbReference type="SUPFAM" id="SSF56235">
    <property type="entry name" value="N-terminal nucleophile aminohydrolases (Ntn hydrolases)"/>
    <property type="match status" value="1"/>
</dbReference>
<organism evidence="5 6">
    <name type="scientific">Patulibacter medicamentivorans</name>
    <dbReference type="NCBI Taxonomy" id="1097667"/>
    <lineage>
        <taxon>Bacteria</taxon>
        <taxon>Bacillati</taxon>
        <taxon>Actinomycetota</taxon>
        <taxon>Thermoleophilia</taxon>
        <taxon>Solirubrobacterales</taxon>
        <taxon>Patulibacteraceae</taxon>
        <taxon>Patulibacter</taxon>
    </lineage>
</organism>
<evidence type="ECO:0000313" key="5">
    <source>
        <dbReference type="EMBL" id="EHN09080.1"/>
    </source>
</evidence>
<dbReference type="RefSeq" id="WP_007578745.1">
    <property type="nucleotide sequence ID" value="NZ_AGUD01000304.1"/>
</dbReference>
<evidence type="ECO:0000256" key="3">
    <source>
        <dbReference type="ARBA" id="ARBA00022801"/>
    </source>
</evidence>
<comment type="caution">
    <text evidence="5">The sequence shown here is derived from an EMBL/GenBank/DDBJ whole genome shotgun (WGS) entry which is preliminary data.</text>
</comment>
<dbReference type="PANTHER" id="PTHR43199:SF1">
    <property type="entry name" value="GLUTATHIONE HYDROLASE PROENZYME"/>
    <property type="match status" value="1"/>
</dbReference>
<comment type="similarity">
    <text evidence="1">Belongs to the gamma-glutamyltransferase family.</text>
</comment>
<dbReference type="InterPro" id="IPR029055">
    <property type="entry name" value="Ntn_hydrolases_N"/>
</dbReference>
<proteinExistence type="inferred from homology"/>
<keyword evidence="6" id="KW-1185">Reference proteome</keyword>
<dbReference type="PANTHER" id="PTHR43199">
    <property type="entry name" value="GLUTATHIONE HYDROLASE"/>
    <property type="match status" value="1"/>
</dbReference>
<dbReference type="MEROPS" id="T03.013"/>
<reference evidence="5 6" key="1">
    <citation type="journal article" date="2013" name="Biodegradation">
        <title>Quantitative proteomic analysis of ibuprofen-degrading Patulibacter sp. strain I11.</title>
        <authorList>
            <person name="Almeida B."/>
            <person name="Kjeldal H."/>
            <person name="Lolas I."/>
            <person name="Knudsen A.D."/>
            <person name="Carvalho G."/>
            <person name="Nielsen K.L."/>
            <person name="Barreto Crespo M.T."/>
            <person name="Stensballe A."/>
            <person name="Nielsen J.L."/>
        </authorList>
    </citation>
    <scope>NUCLEOTIDE SEQUENCE [LARGE SCALE GENOMIC DNA]</scope>
    <source>
        <strain evidence="5 6">I11</strain>
    </source>
</reference>
<gene>
    <name evidence="5" type="ORF">PAI11_40920</name>
</gene>
<evidence type="ECO:0000256" key="2">
    <source>
        <dbReference type="ARBA" id="ARBA00022679"/>
    </source>
</evidence>